<gene>
    <name evidence="3" type="ORF">D7004_18025</name>
</gene>
<dbReference type="PANTHER" id="PTHR40841:SF2">
    <property type="entry name" value="SIDEROPHORE-DEGRADING ESTERASE (EUROFUNG)"/>
    <property type="match status" value="1"/>
</dbReference>
<sequence length="274" mass="31240">MKFYFKLFCLLSFIHLNSSAQKKQIPQPFKFAEVQTIKSSILKENRILNVYLPDGYSSDSSKTYPVIYLLDGSANEDFIHVAGLVQFLTMIDAMPKSIVIGIANVDRKRDFTFPTTVEADLKDFPTTGKSAQFISFIEEELQPFIQRKYKTNSSKTIIGQSLGGLLATEILLKKPQLFTNYMIVSPSLWWNNESLLNDAPKYLENILAKETKVYITVGTEGKRMEDDAKKLAEILYNNQNLNINFNPMPDENHLTILHNGLYKGFGVLYPKKTK</sequence>
<dbReference type="EMBL" id="RBEE01000044">
    <property type="protein sequence ID" value="RNL50117.1"/>
    <property type="molecule type" value="Genomic_DNA"/>
</dbReference>
<accession>A0A3N0BMZ5</accession>
<evidence type="ECO:0000256" key="1">
    <source>
        <dbReference type="ARBA" id="ARBA00005622"/>
    </source>
</evidence>
<reference evidence="3 4" key="1">
    <citation type="submission" date="2018-10" db="EMBL/GenBank/DDBJ databases">
        <title>Genome sequencing of Pedobacter jejuensis TNB23.</title>
        <authorList>
            <person name="Cho Y.-J."/>
            <person name="Cho A."/>
            <person name="Kim O.-S."/>
        </authorList>
    </citation>
    <scope>NUCLEOTIDE SEQUENCE [LARGE SCALE GENOMIC DNA]</scope>
    <source>
        <strain evidence="3 4">TNB23</strain>
    </source>
</reference>
<dbReference type="RefSeq" id="WP_123207230.1">
    <property type="nucleotide sequence ID" value="NZ_RBEE01000044.1"/>
</dbReference>
<proteinExistence type="inferred from homology"/>
<dbReference type="InterPro" id="IPR029058">
    <property type="entry name" value="AB_hydrolase_fold"/>
</dbReference>
<dbReference type="InterPro" id="IPR000801">
    <property type="entry name" value="Esterase-like"/>
</dbReference>
<dbReference type="Proteomes" id="UP000274046">
    <property type="component" value="Unassembled WGS sequence"/>
</dbReference>
<dbReference type="AlphaFoldDB" id="A0A3N0BMZ5"/>
<organism evidence="3 4">
    <name type="scientific">Pedobacter jejuensis</name>
    <dbReference type="NCBI Taxonomy" id="1268550"/>
    <lineage>
        <taxon>Bacteria</taxon>
        <taxon>Pseudomonadati</taxon>
        <taxon>Bacteroidota</taxon>
        <taxon>Sphingobacteriia</taxon>
        <taxon>Sphingobacteriales</taxon>
        <taxon>Sphingobacteriaceae</taxon>
        <taxon>Pedobacter</taxon>
    </lineage>
</organism>
<evidence type="ECO:0000313" key="4">
    <source>
        <dbReference type="Proteomes" id="UP000274046"/>
    </source>
</evidence>
<dbReference type="SUPFAM" id="SSF53474">
    <property type="entry name" value="alpha/beta-Hydrolases"/>
    <property type="match status" value="1"/>
</dbReference>
<dbReference type="OrthoDB" id="9784036at2"/>
<evidence type="ECO:0000256" key="2">
    <source>
        <dbReference type="ARBA" id="ARBA00022801"/>
    </source>
</evidence>
<dbReference type="Pfam" id="PF00756">
    <property type="entry name" value="Esterase"/>
    <property type="match status" value="1"/>
</dbReference>
<comment type="similarity">
    <text evidence="1">Belongs to the esterase D family.</text>
</comment>
<comment type="caution">
    <text evidence="3">The sequence shown here is derived from an EMBL/GenBank/DDBJ whole genome shotgun (WGS) entry which is preliminary data.</text>
</comment>
<dbReference type="PANTHER" id="PTHR40841">
    <property type="entry name" value="SIDEROPHORE TRIACETYLFUSARININE C ESTERASE"/>
    <property type="match status" value="1"/>
</dbReference>
<keyword evidence="4" id="KW-1185">Reference proteome</keyword>
<keyword evidence="2 3" id="KW-0378">Hydrolase</keyword>
<name>A0A3N0BMZ5_9SPHI</name>
<protein>
    <submittedName>
        <fullName evidence="3">Alpha/beta hydrolase</fullName>
    </submittedName>
</protein>
<dbReference type="InterPro" id="IPR052558">
    <property type="entry name" value="Siderophore_Hydrolase_D"/>
</dbReference>
<dbReference type="Gene3D" id="3.40.50.1820">
    <property type="entry name" value="alpha/beta hydrolase"/>
    <property type="match status" value="1"/>
</dbReference>
<dbReference type="GO" id="GO:0016788">
    <property type="term" value="F:hydrolase activity, acting on ester bonds"/>
    <property type="evidence" value="ECO:0007669"/>
    <property type="project" value="TreeGrafter"/>
</dbReference>
<evidence type="ECO:0000313" key="3">
    <source>
        <dbReference type="EMBL" id="RNL50117.1"/>
    </source>
</evidence>